<comment type="caution">
    <text evidence="1">The sequence shown here is derived from an EMBL/GenBank/DDBJ whole genome shotgun (WGS) entry which is preliminary data.</text>
</comment>
<gene>
    <name evidence="1" type="ORF">QBC34DRAFT_402830</name>
</gene>
<evidence type="ECO:0008006" key="3">
    <source>
        <dbReference type="Google" id="ProtNLM"/>
    </source>
</evidence>
<reference evidence="1" key="1">
    <citation type="journal article" date="2023" name="Mol. Phylogenet. Evol.">
        <title>Genome-scale phylogeny and comparative genomics of the fungal order Sordariales.</title>
        <authorList>
            <person name="Hensen N."/>
            <person name="Bonometti L."/>
            <person name="Westerberg I."/>
            <person name="Brannstrom I.O."/>
            <person name="Guillou S."/>
            <person name="Cros-Aarteil S."/>
            <person name="Calhoun S."/>
            <person name="Haridas S."/>
            <person name="Kuo A."/>
            <person name="Mondo S."/>
            <person name="Pangilinan J."/>
            <person name="Riley R."/>
            <person name="LaButti K."/>
            <person name="Andreopoulos B."/>
            <person name="Lipzen A."/>
            <person name="Chen C."/>
            <person name="Yan M."/>
            <person name="Daum C."/>
            <person name="Ng V."/>
            <person name="Clum A."/>
            <person name="Steindorff A."/>
            <person name="Ohm R.A."/>
            <person name="Martin F."/>
            <person name="Silar P."/>
            <person name="Natvig D.O."/>
            <person name="Lalanne C."/>
            <person name="Gautier V."/>
            <person name="Ament-Velasquez S.L."/>
            <person name="Kruys A."/>
            <person name="Hutchinson M.I."/>
            <person name="Powell A.J."/>
            <person name="Barry K."/>
            <person name="Miller A.N."/>
            <person name="Grigoriev I.V."/>
            <person name="Debuchy R."/>
            <person name="Gladieux P."/>
            <person name="Hiltunen Thoren M."/>
            <person name="Johannesson H."/>
        </authorList>
    </citation>
    <scope>NUCLEOTIDE SEQUENCE</scope>
    <source>
        <strain evidence="1">PSN243</strain>
    </source>
</reference>
<accession>A0AAV9GRY9</accession>
<dbReference type="EMBL" id="MU865932">
    <property type="protein sequence ID" value="KAK4450540.1"/>
    <property type="molecule type" value="Genomic_DNA"/>
</dbReference>
<name>A0AAV9GRY9_9PEZI</name>
<protein>
    <recommendedName>
        <fullName evidence="3">F-box domain-containing protein</fullName>
    </recommendedName>
</protein>
<dbReference type="AlphaFoldDB" id="A0AAV9GRY9"/>
<dbReference type="Proteomes" id="UP001321760">
    <property type="component" value="Unassembled WGS sequence"/>
</dbReference>
<evidence type="ECO:0000313" key="2">
    <source>
        <dbReference type="Proteomes" id="UP001321760"/>
    </source>
</evidence>
<organism evidence="1 2">
    <name type="scientific">Podospora aff. communis PSN243</name>
    <dbReference type="NCBI Taxonomy" id="3040156"/>
    <lineage>
        <taxon>Eukaryota</taxon>
        <taxon>Fungi</taxon>
        <taxon>Dikarya</taxon>
        <taxon>Ascomycota</taxon>
        <taxon>Pezizomycotina</taxon>
        <taxon>Sordariomycetes</taxon>
        <taxon>Sordariomycetidae</taxon>
        <taxon>Sordariales</taxon>
        <taxon>Podosporaceae</taxon>
        <taxon>Podospora</taxon>
    </lineage>
</organism>
<proteinExistence type="predicted"/>
<keyword evidence="2" id="KW-1185">Reference proteome</keyword>
<evidence type="ECO:0000313" key="1">
    <source>
        <dbReference type="EMBL" id="KAK4450540.1"/>
    </source>
</evidence>
<reference evidence="1" key="2">
    <citation type="submission" date="2023-05" db="EMBL/GenBank/DDBJ databases">
        <authorList>
            <consortium name="Lawrence Berkeley National Laboratory"/>
            <person name="Steindorff A."/>
            <person name="Hensen N."/>
            <person name="Bonometti L."/>
            <person name="Westerberg I."/>
            <person name="Brannstrom I.O."/>
            <person name="Guillou S."/>
            <person name="Cros-Aarteil S."/>
            <person name="Calhoun S."/>
            <person name="Haridas S."/>
            <person name="Kuo A."/>
            <person name="Mondo S."/>
            <person name="Pangilinan J."/>
            <person name="Riley R."/>
            <person name="Labutti K."/>
            <person name="Andreopoulos B."/>
            <person name="Lipzen A."/>
            <person name="Chen C."/>
            <person name="Yanf M."/>
            <person name="Daum C."/>
            <person name="Ng V."/>
            <person name="Clum A."/>
            <person name="Ohm R."/>
            <person name="Martin F."/>
            <person name="Silar P."/>
            <person name="Natvig D."/>
            <person name="Lalanne C."/>
            <person name="Gautier V."/>
            <person name="Ament-Velasquez S.L."/>
            <person name="Kruys A."/>
            <person name="Hutchinson M.I."/>
            <person name="Powell A.J."/>
            <person name="Barry K."/>
            <person name="Miller A.N."/>
            <person name="Grigoriev I.V."/>
            <person name="Debuchy R."/>
            <person name="Gladieux P."/>
            <person name="Thoren M.H."/>
            <person name="Johannesson H."/>
        </authorList>
    </citation>
    <scope>NUCLEOTIDE SEQUENCE</scope>
    <source>
        <strain evidence="1">PSN243</strain>
    </source>
</reference>
<sequence>MEDGFKLERLPWLALNRICDYLIDDASRSLHPRCDLAAFSLTSKWCCALTAPQRFCEIVLEATESDTGLNCAMEKWIEVLDRDGGRYHYVRRLKSPH</sequence>